<dbReference type="STRING" id="262543.Exig_1683"/>
<keyword evidence="2" id="KW-1185">Reference proteome</keyword>
<dbReference type="Proteomes" id="UP000001681">
    <property type="component" value="Chromosome"/>
</dbReference>
<sequence length="84" mass="10200">MRTDTELFKQIELKNKQALEALYDRYEKSLYLFLTRMLNDENRVQLTLRQIFQDVWTSPNQYPSIHGYLIKAVKQVRSQREPIH</sequence>
<dbReference type="KEGG" id="esi:Exig_1683"/>
<evidence type="ECO:0008006" key="3">
    <source>
        <dbReference type="Google" id="ProtNLM"/>
    </source>
</evidence>
<dbReference type="GO" id="GO:0003700">
    <property type="term" value="F:DNA-binding transcription factor activity"/>
    <property type="evidence" value="ECO:0007669"/>
    <property type="project" value="InterPro"/>
</dbReference>
<name>B1YH75_EXIS2</name>
<dbReference type="EMBL" id="CP001022">
    <property type="protein sequence ID" value="ACB61136.1"/>
    <property type="molecule type" value="Genomic_DNA"/>
</dbReference>
<evidence type="ECO:0000313" key="1">
    <source>
        <dbReference type="EMBL" id="ACB61136.1"/>
    </source>
</evidence>
<reference evidence="1 2" key="2">
    <citation type="journal article" date="2008" name="BMC Genomics">
        <title>Architecture of thermal adaptation in an Exiguobacterium sibiricum strain isolated from 3 million year old permafrost: a genome and transcriptome approach.</title>
        <authorList>
            <person name="Rodrigues D.F."/>
            <person name="Ivanova N."/>
            <person name="He Z."/>
            <person name="Huebner M."/>
            <person name="Zhou J."/>
            <person name="Tiedje J.M."/>
        </authorList>
    </citation>
    <scope>NUCLEOTIDE SEQUENCE [LARGE SCALE GENOMIC DNA]</scope>
    <source>
        <strain evidence="2">DSM 17290 / CIP 109462 / JCM 13490 / 255-15</strain>
    </source>
</reference>
<protein>
    <recommendedName>
        <fullName evidence="3">RNA polymerase sigma-70 region 2 domain-containing protein</fullName>
    </recommendedName>
</protein>
<dbReference type="SUPFAM" id="SSF88946">
    <property type="entry name" value="Sigma2 domain of RNA polymerase sigma factors"/>
    <property type="match status" value="1"/>
</dbReference>
<dbReference type="GO" id="GO:0006352">
    <property type="term" value="P:DNA-templated transcription initiation"/>
    <property type="evidence" value="ECO:0007669"/>
    <property type="project" value="InterPro"/>
</dbReference>
<dbReference type="OrthoDB" id="2453980at2"/>
<reference evidence="2" key="3">
    <citation type="submission" date="2008-04" db="EMBL/GenBank/DDBJ databases">
        <title>Complete sequence of chromosome of Exiguobacterium sibiricum 255-15.</title>
        <authorList>
            <consortium name="US DOE Joint Genome Institute"/>
            <person name="Copeland A."/>
            <person name="Lucas S."/>
            <person name="Lapidus A."/>
            <person name="Glavina del Rio T."/>
            <person name="Dalin E."/>
            <person name="Tice H."/>
            <person name="Bruce D."/>
            <person name="Goodwin L."/>
            <person name="Pitluck S."/>
            <person name="Kiss H."/>
            <person name="Chertkov O."/>
            <person name="Monk C."/>
            <person name="Brettin T."/>
            <person name="Detter J.C."/>
            <person name="Han C."/>
            <person name="Kuske C.R."/>
            <person name="Schmutz J."/>
            <person name="Larimer F."/>
            <person name="Land M."/>
            <person name="Hauser L."/>
            <person name="Kyrpides N."/>
            <person name="Mikhailova N."/>
            <person name="Vishnivetskaya T."/>
            <person name="Rodrigues D.F."/>
            <person name="Gilichinsky D."/>
            <person name="Tiedje J."/>
            <person name="Richardson P."/>
        </authorList>
    </citation>
    <scope>NUCLEOTIDE SEQUENCE [LARGE SCALE GENOMIC DNA]</scope>
    <source>
        <strain evidence="2">DSM 17290 / CIP 109462 / JCM 13490 / 255-15</strain>
    </source>
</reference>
<reference evidence="1 2" key="1">
    <citation type="journal article" date="2006" name="Extremophiles">
        <title>Characterization of Exiguobacterium isolates from the Siberian permafrost. Description of Exiguobacterium sibiricum sp. nov.</title>
        <authorList>
            <person name="Rodrigues D.F."/>
            <person name="Goris J."/>
            <person name="Vishnivetskaya T."/>
            <person name="Gilichinsky D."/>
            <person name="Thomashow M.F."/>
            <person name="Tiedje J.M."/>
        </authorList>
    </citation>
    <scope>NUCLEOTIDE SEQUENCE [LARGE SCALE GENOMIC DNA]</scope>
    <source>
        <strain evidence="2">DSM 17290 / CIP 109462 / JCM 13490 / 255-15</strain>
    </source>
</reference>
<organism evidence="1 2">
    <name type="scientific">Exiguobacterium sibiricum (strain DSM 17290 / CCUG 55495 / CIP 109462 / JCM 13490 / 255-15)</name>
    <dbReference type="NCBI Taxonomy" id="262543"/>
    <lineage>
        <taxon>Bacteria</taxon>
        <taxon>Bacillati</taxon>
        <taxon>Bacillota</taxon>
        <taxon>Bacilli</taxon>
        <taxon>Bacillales</taxon>
        <taxon>Bacillales Family XII. Incertae Sedis</taxon>
        <taxon>Exiguobacterium</taxon>
    </lineage>
</organism>
<dbReference type="AlphaFoldDB" id="B1YH75"/>
<dbReference type="RefSeq" id="WP_012370556.1">
    <property type="nucleotide sequence ID" value="NC_010556.1"/>
</dbReference>
<evidence type="ECO:0000313" key="2">
    <source>
        <dbReference type="Proteomes" id="UP000001681"/>
    </source>
</evidence>
<accession>B1YH75</accession>
<dbReference type="Gene3D" id="1.10.1740.10">
    <property type="match status" value="1"/>
</dbReference>
<gene>
    <name evidence="1" type="ordered locus">Exig_1683</name>
</gene>
<proteinExistence type="predicted"/>
<dbReference type="HOGENOM" id="CLU_2522615_0_0_9"/>
<dbReference type="InterPro" id="IPR013325">
    <property type="entry name" value="RNA_pol_sigma_r2"/>
</dbReference>